<feature type="active site" evidence="13">
    <location>
        <position position="144"/>
    </location>
</feature>
<dbReference type="HAMAP" id="MF_00034">
    <property type="entry name" value="RuvC"/>
    <property type="match status" value="1"/>
</dbReference>
<feature type="binding site" evidence="13">
    <location>
        <position position="67"/>
    </location>
    <ligand>
        <name>Mg(2+)</name>
        <dbReference type="ChEBI" id="CHEBI:18420"/>
        <label>2</label>
    </ligand>
</feature>
<comment type="catalytic activity">
    <reaction evidence="12 13">
        <text>Endonucleolytic cleavage at a junction such as a reciprocal single-stranded crossover between two homologous DNA duplexes (Holliday junction).</text>
        <dbReference type="EC" id="3.1.21.10"/>
    </reaction>
</comment>
<dbReference type="PRINTS" id="PR00696">
    <property type="entry name" value="RSOLVASERUVC"/>
</dbReference>
<evidence type="ECO:0000256" key="7">
    <source>
        <dbReference type="ARBA" id="ARBA00022801"/>
    </source>
</evidence>
<gene>
    <name evidence="13" type="primary">ruvC</name>
    <name evidence="16" type="ORF">COT03_01865</name>
</gene>
<dbReference type="GO" id="GO:0000287">
    <property type="term" value="F:magnesium ion binding"/>
    <property type="evidence" value="ECO:0007669"/>
    <property type="project" value="UniProtKB-UniRule"/>
</dbReference>
<keyword evidence="3 13" id="KW-0540">Nuclease</keyword>
<dbReference type="Pfam" id="PF02075">
    <property type="entry name" value="RuvC"/>
    <property type="match status" value="1"/>
</dbReference>
<dbReference type="EMBL" id="PEWZ01000093">
    <property type="protein sequence ID" value="PIU34784.1"/>
    <property type="molecule type" value="Genomic_DNA"/>
</dbReference>
<keyword evidence="11 13" id="KW-0234">DNA repair</keyword>
<name>A0A2M6YRB1_9BACT</name>
<protein>
    <recommendedName>
        <fullName evidence="13 14">Crossover junction endodeoxyribonuclease RuvC</fullName>
        <ecNumber evidence="13 14">3.1.21.10</ecNumber>
    </recommendedName>
    <alternativeName>
        <fullName evidence="13">Holliday junction nuclease RuvC</fullName>
    </alternativeName>
    <alternativeName>
        <fullName evidence="13">Holliday junction resolvase RuvC</fullName>
    </alternativeName>
</protein>
<evidence type="ECO:0000256" key="1">
    <source>
        <dbReference type="ARBA" id="ARBA00009518"/>
    </source>
</evidence>
<dbReference type="GO" id="GO:0006281">
    <property type="term" value="P:DNA repair"/>
    <property type="evidence" value="ECO:0007669"/>
    <property type="project" value="UniProtKB-UniRule"/>
</dbReference>
<dbReference type="InterPro" id="IPR012337">
    <property type="entry name" value="RNaseH-like_sf"/>
</dbReference>
<organism evidence="16 17">
    <name type="scientific">Candidatus Shapirobacteria bacterium CG07_land_8_20_14_0_80_39_18</name>
    <dbReference type="NCBI Taxonomy" id="1974882"/>
    <lineage>
        <taxon>Bacteria</taxon>
        <taxon>Candidatus Shapironibacteriota</taxon>
    </lineage>
</organism>
<reference evidence="17" key="1">
    <citation type="submission" date="2017-09" db="EMBL/GenBank/DDBJ databases">
        <title>Depth-based differentiation of microbial function through sediment-hosted aquifers and enrichment of novel symbionts in the deep terrestrial subsurface.</title>
        <authorList>
            <person name="Probst A.J."/>
            <person name="Ladd B."/>
            <person name="Jarett J.K."/>
            <person name="Geller-Mcgrath D.E."/>
            <person name="Sieber C.M.K."/>
            <person name="Emerson J.B."/>
            <person name="Anantharaman K."/>
            <person name="Thomas B.C."/>
            <person name="Malmstrom R."/>
            <person name="Stieglmeier M."/>
            <person name="Klingl A."/>
            <person name="Woyke T."/>
            <person name="Ryan C.M."/>
            <person name="Banfield J.F."/>
        </authorList>
    </citation>
    <scope>NUCLEOTIDE SEQUENCE [LARGE SCALE GENOMIC DNA]</scope>
</reference>
<evidence type="ECO:0000256" key="9">
    <source>
        <dbReference type="ARBA" id="ARBA00023125"/>
    </source>
</evidence>
<dbReference type="GO" id="GO:0048476">
    <property type="term" value="C:Holliday junction resolvase complex"/>
    <property type="evidence" value="ECO:0007669"/>
    <property type="project" value="UniProtKB-UniRule"/>
</dbReference>
<dbReference type="Gene3D" id="3.30.420.10">
    <property type="entry name" value="Ribonuclease H-like superfamily/Ribonuclease H"/>
    <property type="match status" value="1"/>
</dbReference>
<dbReference type="NCBIfam" id="TIGR00228">
    <property type="entry name" value="ruvC"/>
    <property type="match status" value="1"/>
</dbReference>
<evidence type="ECO:0000256" key="5">
    <source>
        <dbReference type="ARBA" id="ARBA00022759"/>
    </source>
</evidence>
<dbReference type="GO" id="GO:0006310">
    <property type="term" value="P:DNA recombination"/>
    <property type="evidence" value="ECO:0007669"/>
    <property type="project" value="UniProtKB-UniRule"/>
</dbReference>
<sequence length="197" mass="21405">MKILGIDPGTATIGTGVIECDGTNLSVVDFGWIETSKDDGVGKRLVKIHKEMKELIQKHQPDVVAIEKLFFFINAKTAMAVAESIGVIKLAAESEGTKVESYAPLQIKLVVAGSGRADKKMVKAAVRSILKVRSPKKKKTHFDDLCDALAVAICYARKNLMLSPCADEIKLKKSRKNKPAFVPPKAGLRRAMEGGEE</sequence>
<keyword evidence="10 13" id="KW-0233">DNA recombination</keyword>
<keyword evidence="2 13" id="KW-0963">Cytoplasm</keyword>
<evidence type="ECO:0000256" key="6">
    <source>
        <dbReference type="ARBA" id="ARBA00022763"/>
    </source>
</evidence>
<evidence type="ECO:0000256" key="8">
    <source>
        <dbReference type="ARBA" id="ARBA00022842"/>
    </source>
</evidence>
<keyword evidence="7 13" id="KW-0378">Hydrolase</keyword>
<keyword evidence="9 13" id="KW-0238">DNA-binding</keyword>
<evidence type="ECO:0000256" key="12">
    <source>
        <dbReference type="ARBA" id="ARBA00029354"/>
    </source>
</evidence>
<dbReference type="SUPFAM" id="SSF53098">
    <property type="entry name" value="Ribonuclease H-like"/>
    <property type="match status" value="1"/>
</dbReference>
<dbReference type="CDD" id="cd16962">
    <property type="entry name" value="RuvC"/>
    <property type="match status" value="1"/>
</dbReference>
<comment type="caution">
    <text evidence="16">The sequence shown here is derived from an EMBL/GenBank/DDBJ whole genome shotgun (WGS) entry which is preliminary data.</text>
</comment>
<dbReference type="InterPro" id="IPR002176">
    <property type="entry name" value="X-over_junc_endoDNase_RuvC"/>
</dbReference>
<comment type="subcellular location">
    <subcellularLocation>
        <location evidence="13">Cytoplasm</location>
    </subcellularLocation>
</comment>
<dbReference type="Proteomes" id="UP000229502">
    <property type="component" value="Unassembled WGS sequence"/>
</dbReference>
<evidence type="ECO:0000256" key="3">
    <source>
        <dbReference type="ARBA" id="ARBA00022722"/>
    </source>
</evidence>
<evidence type="ECO:0000256" key="14">
    <source>
        <dbReference type="NCBIfam" id="TIGR00228"/>
    </source>
</evidence>
<accession>A0A2M6YRB1</accession>
<evidence type="ECO:0000256" key="4">
    <source>
        <dbReference type="ARBA" id="ARBA00022723"/>
    </source>
</evidence>
<dbReference type="GO" id="GO:0008821">
    <property type="term" value="F:crossover junction DNA endonuclease activity"/>
    <property type="evidence" value="ECO:0007669"/>
    <property type="project" value="UniProtKB-UniRule"/>
</dbReference>
<dbReference type="AlphaFoldDB" id="A0A2M6YRB1"/>
<keyword evidence="8 13" id="KW-0460">Magnesium</keyword>
<feature type="binding site" evidence="13">
    <location>
        <position position="7"/>
    </location>
    <ligand>
        <name>Mg(2+)</name>
        <dbReference type="ChEBI" id="CHEBI:18420"/>
        <label>1</label>
    </ligand>
</feature>
<proteinExistence type="inferred from homology"/>
<dbReference type="GO" id="GO:0005737">
    <property type="term" value="C:cytoplasm"/>
    <property type="evidence" value="ECO:0007669"/>
    <property type="project" value="UniProtKB-SubCell"/>
</dbReference>
<dbReference type="FunFam" id="3.30.420.10:FF:000002">
    <property type="entry name" value="Crossover junction endodeoxyribonuclease RuvC"/>
    <property type="match status" value="1"/>
</dbReference>
<keyword evidence="5 13" id="KW-0255">Endonuclease</keyword>
<keyword evidence="4 13" id="KW-0479">Metal-binding</keyword>
<feature type="active site" evidence="13">
    <location>
        <position position="7"/>
    </location>
</feature>
<comment type="function">
    <text evidence="13">The RuvA-RuvB-RuvC complex processes Holliday junction (HJ) DNA during genetic recombination and DNA repair. Endonuclease that resolves HJ intermediates. Cleaves cruciform DNA by making single-stranded nicks across the HJ at symmetrical positions within the homologous arms, yielding a 5'-phosphate and a 3'-hydroxyl group; requires a central core of homology in the junction. The consensus cleavage sequence is 5'-(A/T)TT(C/G)-3'. Cleavage occurs on the 3'-side of the TT dinucleotide at the point of strand exchange. HJ branch migration catalyzed by RuvA-RuvB allows RuvC to scan DNA until it finds its consensus sequence, where it cleaves and resolves the cruciform DNA.</text>
</comment>
<feature type="binding site" evidence="13">
    <location>
        <position position="144"/>
    </location>
    <ligand>
        <name>Mg(2+)</name>
        <dbReference type="ChEBI" id="CHEBI:18420"/>
        <label>1</label>
    </ligand>
</feature>
<evidence type="ECO:0000313" key="17">
    <source>
        <dbReference type="Proteomes" id="UP000229502"/>
    </source>
</evidence>
<dbReference type="PANTHER" id="PTHR30194">
    <property type="entry name" value="CROSSOVER JUNCTION ENDODEOXYRIBONUCLEASE RUVC"/>
    <property type="match status" value="1"/>
</dbReference>
<evidence type="ECO:0000256" key="13">
    <source>
        <dbReference type="HAMAP-Rule" id="MF_00034"/>
    </source>
</evidence>
<dbReference type="GO" id="GO:0003677">
    <property type="term" value="F:DNA binding"/>
    <property type="evidence" value="ECO:0007669"/>
    <property type="project" value="UniProtKB-KW"/>
</dbReference>
<dbReference type="InterPro" id="IPR036397">
    <property type="entry name" value="RNaseH_sf"/>
</dbReference>
<evidence type="ECO:0000256" key="11">
    <source>
        <dbReference type="ARBA" id="ARBA00023204"/>
    </source>
</evidence>
<evidence type="ECO:0000256" key="15">
    <source>
        <dbReference type="SAM" id="MobiDB-lite"/>
    </source>
</evidence>
<dbReference type="EC" id="3.1.21.10" evidence="13 14"/>
<feature type="active site" evidence="13">
    <location>
        <position position="67"/>
    </location>
</feature>
<keyword evidence="6 13" id="KW-0227">DNA damage</keyword>
<evidence type="ECO:0000313" key="16">
    <source>
        <dbReference type="EMBL" id="PIU34784.1"/>
    </source>
</evidence>
<comment type="similarity">
    <text evidence="1 13">Belongs to the RuvC family.</text>
</comment>
<comment type="cofactor">
    <cofactor evidence="13">
        <name>Mg(2+)</name>
        <dbReference type="ChEBI" id="CHEBI:18420"/>
    </cofactor>
    <text evidence="13">Binds 2 Mg(2+) ion per subunit.</text>
</comment>
<comment type="subunit">
    <text evidence="13">Homodimer which binds Holliday junction (HJ) DNA. The HJ becomes 2-fold symmetrical on binding to RuvC with unstacked arms; it has a different conformation from HJ DNA in complex with RuvA. In the full resolvosome a probable DNA-RuvA(4)-RuvB(12)-RuvC(2) complex forms which resolves the HJ.</text>
</comment>
<dbReference type="NCBIfam" id="NF000711">
    <property type="entry name" value="PRK00039.2-1"/>
    <property type="match status" value="1"/>
</dbReference>
<evidence type="ECO:0000256" key="2">
    <source>
        <dbReference type="ARBA" id="ARBA00022490"/>
    </source>
</evidence>
<evidence type="ECO:0000256" key="10">
    <source>
        <dbReference type="ARBA" id="ARBA00023172"/>
    </source>
</evidence>
<feature type="region of interest" description="Disordered" evidence="15">
    <location>
        <begin position="176"/>
        <end position="197"/>
    </location>
</feature>
<dbReference type="PANTHER" id="PTHR30194:SF3">
    <property type="entry name" value="CROSSOVER JUNCTION ENDODEOXYRIBONUCLEASE RUVC"/>
    <property type="match status" value="1"/>
</dbReference>